<evidence type="ECO:0000313" key="3">
    <source>
        <dbReference type="Proteomes" id="UP000229730"/>
    </source>
</evidence>
<dbReference type="InterPro" id="IPR011008">
    <property type="entry name" value="Dimeric_a/b-barrel"/>
</dbReference>
<organism evidence="2 3">
    <name type="scientific">Paremcibacter congregatus</name>
    <dbReference type="NCBI Taxonomy" id="2043170"/>
    <lineage>
        <taxon>Bacteria</taxon>
        <taxon>Pseudomonadati</taxon>
        <taxon>Pseudomonadota</taxon>
        <taxon>Alphaproteobacteria</taxon>
        <taxon>Emcibacterales</taxon>
        <taxon>Emcibacteraceae</taxon>
        <taxon>Paremcibacter</taxon>
    </lineage>
</organism>
<dbReference type="Gene3D" id="3.30.70.100">
    <property type="match status" value="1"/>
</dbReference>
<evidence type="ECO:0000259" key="1">
    <source>
        <dbReference type="Pfam" id="PF07045"/>
    </source>
</evidence>
<comment type="caution">
    <text evidence="2">The sequence shown here is derived from an EMBL/GenBank/DDBJ whole genome shotgun (WGS) entry which is preliminary data.</text>
</comment>
<dbReference type="Pfam" id="PF07045">
    <property type="entry name" value="DUF1330"/>
    <property type="match status" value="1"/>
</dbReference>
<protein>
    <submittedName>
        <fullName evidence="2">DUF1330 domain-containing protein</fullName>
    </submittedName>
</protein>
<dbReference type="AlphaFoldDB" id="A0A2G4YP80"/>
<accession>A0A2G4YP80</accession>
<gene>
    <name evidence="2" type="ORF">CRD36_13065</name>
</gene>
<sequence length="101" mass="11581">MKYEMMVGLEVTDDDLYSQYRAAMMPILQRYGGGFRYDFRVSEVLKNAEGRPINRVFAIYCDSKASMDAFFADEGYLQAKQEFFAPSVGETTIISQYEIAI</sequence>
<keyword evidence="3" id="KW-1185">Reference proteome</keyword>
<dbReference type="InParanoid" id="A0A2G4YP80"/>
<dbReference type="EMBL" id="PDEM01000025">
    <property type="protein sequence ID" value="PHZ84124.1"/>
    <property type="molecule type" value="Genomic_DNA"/>
</dbReference>
<dbReference type="InterPro" id="IPR010753">
    <property type="entry name" value="DUF1330"/>
</dbReference>
<reference evidence="2 3" key="1">
    <citation type="submission" date="2017-10" db="EMBL/GenBank/DDBJ databases">
        <title>Frigbacter circumglobatus gen. nov. sp. nov., isolated from sediment cultured in situ.</title>
        <authorList>
            <person name="Zhao Z."/>
        </authorList>
    </citation>
    <scope>NUCLEOTIDE SEQUENCE [LARGE SCALE GENOMIC DNA]</scope>
    <source>
        <strain evidence="2 3">ZYL</strain>
    </source>
</reference>
<name>A0A2G4YP80_9PROT</name>
<dbReference type="OrthoDB" id="9806380at2"/>
<evidence type="ECO:0000313" key="2">
    <source>
        <dbReference type="EMBL" id="PHZ84124.1"/>
    </source>
</evidence>
<dbReference type="Proteomes" id="UP000229730">
    <property type="component" value="Unassembled WGS sequence"/>
</dbReference>
<dbReference type="SUPFAM" id="SSF54909">
    <property type="entry name" value="Dimeric alpha+beta barrel"/>
    <property type="match status" value="1"/>
</dbReference>
<proteinExistence type="predicted"/>
<dbReference type="RefSeq" id="WP_099473973.1">
    <property type="nucleotide sequence ID" value="NZ_CP041025.1"/>
</dbReference>
<feature type="domain" description="DUF1330" evidence="1">
    <location>
        <begin position="7"/>
        <end position="94"/>
    </location>
</feature>